<organism evidence="2 3">
    <name type="scientific">Haliangium ochraceum (strain DSM 14365 / JCM 11303 / SMP-2)</name>
    <dbReference type="NCBI Taxonomy" id="502025"/>
    <lineage>
        <taxon>Bacteria</taxon>
        <taxon>Pseudomonadati</taxon>
        <taxon>Myxococcota</taxon>
        <taxon>Polyangia</taxon>
        <taxon>Haliangiales</taxon>
        <taxon>Kofleriaceae</taxon>
        <taxon>Haliangium</taxon>
    </lineage>
</organism>
<sequence length="145" mass="16504">MTAASSVYEFELSPAAEDIDELEHVSNQVYLRWVLEAATEHSNSVGYDFATYKRLGTVFVVRRHEIDYLRSALLGDRVRVRTWIDSWKAASSIRLTEIVRVDENQDGEPSEVPLARARTVWALISLDSGRPQRIPPELAARFAEK</sequence>
<dbReference type="InterPro" id="IPR029069">
    <property type="entry name" value="HotDog_dom_sf"/>
</dbReference>
<evidence type="ECO:0000256" key="1">
    <source>
        <dbReference type="ARBA" id="ARBA00022801"/>
    </source>
</evidence>
<dbReference type="Proteomes" id="UP000001880">
    <property type="component" value="Chromosome"/>
</dbReference>
<reference evidence="2 3" key="1">
    <citation type="journal article" date="2010" name="Stand. Genomic Sci.">
        <title>Complete genome sequence of Haliangium ochraceum type strain (SMP-2).</title>
        <authorList>
            <consortium name="US DOE Joint Genome Institute (JGI-PGF)"/>
            <person name="Ivanova N."/>
            <person name="Daum C."/>
            <person name="Lang E."/>
            <person name="Abt B."/>
            <person name="Kopitz M."/>
            <person name="Saunders E."/>
            <person name="Lapidus A."/>
            <person name="Lucas S."/>
            <person name="Glavina Del Rio T."/>
            <person name="Nolan M."/>
            <person name="Tice H."/>
            <person name="Copeland A."/>
            <person name="Cheng J.F."/>
            <person name="Chen F."/>
            <person name="Bruce D."/>
            <person name="Goodwin L."/>
            <person name="Pitluck S."/>
            <person name="Mavromatis K."/>
            <person name="Pati A."/>
            <person name="Mikhailova N."/>
            <person name="Chen A."/>
            <person name="Palaniappan K."/>
            <person name="Land M."/>
            <person name="Hauser L."/>
            <person name="Chang Y.J."/>
            <person name="Jeffries C.D."/>
            <person name="Detter J.C."/>
            <person name="Brettin T."/>
            <person name="Rohde M."/>
            <person name="Goker M."/>
            <person name="Bristow J."/>
            <person name="Markowitz V."/>
            <person name="Eisen J.A."/>
            <person name="Hugenholtz P."/>
            <person name="Kyrpides N.C."/>
            <person name="Klenk H.P."/>
        </authorList>
    </citation>
    <scope>NUCLEOTIDE SEQUENCE [LARGE SCALE GENOMIC DNA]</scope>
    <source>
        <strain evidence="3">DSM 14365 / CIP 107738 / JCM 11303 / AJ 13395 / SMP-2</strain>
    </source>
</reference>
<dbReference type="HOGENOM" id="CLU_101141_4_1_7"/>
<name>D0LN47_HALO1</name>
<keyword evidence="1" id="KW-0378">Hydrolase</keyword>
<dbReference type="EMBL" id="CP001804">
    <property type="protein sequence ID" value="ACY15224.1"/>
    <property type="molecule type" value="Genomic_DNA"/>
</dbReference>
<dbReference type="eggNOG" id="COG0824">
    <property type="taxonomic scope" value="Bacteria"/>
</dbReference>
<dbReference type="Gene3D" id="3.10.129.10">
    <property type="entry name" value="Hotdog Thioesterase"/>
    <property type="match status" value="1"/>
</dbReference>
<dbReference type="AlphaFoldDB" id="D0LN47"/>
<dbReference type="Pfam" id="PF13279">
    <property type="entry name" value="4HBT_2"/>
    <property type="match status" value="1"/>
</dbReference>
<proteinExistence type="predicted"/>
<dbReference type="GO" id="GO:0047617">
    <property type="term" value="F:fatty acyl-CoA hydrolase activity"/>
    <property type="evidence" value="ECO:0007669"/>
    <property type="project" value="TreeGrafter"/>
</dbReference>
<dbReference type="InterPro" id="IPR050563">
    <property type="entry name" value="4-hydroxybenzoyl-CoA_TE"/>
</dbReference>
<dbReference type="STRING" id="502025.Hoch_2694"/>
<dbReference type="RefSeq" id="WP_012827832.1">
    <property type="nucleotide sequence ID" value="NC_013440.1"/>
</dbReference>
<protein>
    <submittedName>
        <fullName evidence="2">Thioesterase superfamily protein</fullName>
    </submittedName>
</protein>
<evidence type="ECO:0000313" key="2">
    <source>
        <dbReference type="EMBL" id="ACY15224.1"/>
    </source>
</evidence>
<accession>D0LN47</accession>
<dbReference type="PANTHER" id="PTHR31793:SF37">
    <property type="entry name" value="ACYL-COA THIOESTER HYDROLASE YBGC"/>
    <property type="match status" value="1"/>
</dbReference>
<evidence type="ECO:0000313" key="3">
    <source>
        <dbReference type="Proteomes" id="UP000001880"/>
    </source>
</evidence>
<dbReference type="PANTHER" id="PTHR31793">
    <property type="entry name" value="4-HYDROXYBENZOYL-COA THIOESTERASE FAMILY MEMBER"/>
    <property type="match status" value="1"/>
</dbReference>
<dbReference type="KEGG" id="hoh:Hoch_2694"/>
<keyword evidence="3" id="KW-1185">Reference proteome</keyword>
<dbReference type="SUPFAM" id="SSF54637">
    <property type="entry name" value="Thioesterase/thiol ester dehydrase-isomerase"/>
    <property type="match status" value="1"/>
</dbReference>
<gene>
    <name evidence="2" type="ordered locus">Hoch_2694</name>
</gene>
<dbReference type="CDD" id="cd00586">
    <property type="entry name" value="4HBT"/>
    <property type="match status" value="1"/>
</dbReference>